<keyword evidence="2" id="KW-1185">Reference proteome</keyword>
<feature type="non-terminal residue" evidence="1">
    <location>
        <position position="1"/>
    </location>
</feature>
<gene>
    <name evidence="1" type="ORF">HID58_071832</name>
</gene>
<dbReference type="Proteomes" id="UP000824890">
    <property type="component" value="Unassembled WGS sequence"/>
</dbReference>
<accession>A0ABQ7Z2Q1</accession>
<protein>
    <submittedName>
        <fullName evidence="1">Uncharacterized protein</fullName>
    </submittedName>
</protein>
<comment type="caution">
    <text evidence="1">The sequence shown here is derived from an EMBL/GenBank/DDBJ whole genome shotgun (WGS) entry which is preliminary data.</text>
</comment>
<evidence type="ECO:0000313" key="2">
    <source>
        <dbReference type="Proteomes" id="UP000824890"/>
    </source>
</evidence>
<reference evidence="1 2" key="1">
    <citation type="submission" date="2021-05" db="EMBL/GenBank/DDBJ databases">
        <title>Genome Assembly of Synthetic Allotetraploid Brassica napus Reveals Homoeologous Exchanges between Subgenomes.</title>
        <authorList>
            <person name="Davis J.T."/>
        </authorList>
    </citation>
    <scope>NUCLEOTIDE SEQUENCE [LARGE SCALE GENOMIC DNA]</scope>
    <source>
        <strain evidence="2">cv. Da-Ae</strain>
        <tissue evidence="1">Seedling</tissue>
    </source>
</reference>
<sequence length="25" mass="2919">CEISLRTVVAKLILYRSKIHWCTGQ</sequence>
<proteinExistence type="predicted"/>
<name>A0ABQ7Z2Q1_BRANA</name>
<dbReference type="EMBL" id="JAGKQM010000016">
    <property type="protein sequence ID" value="KAH0874470.1"/>
    <property type="molecule type" value="Genomic_DNA"/>
</dbReference>
<organism evidence="1 2">
    <name type="scientific">Brassica napus</name>
    <name type="common">Rape</name>
    <dbReference type="NCBI Taxonomy" id="3708"/>
    <lineage>
        <taxon>Eukaryota</taxon>
        <taxon>Viridiplantae</taxon>
        <taxon>Streptophyta</taxon>
        <taxon>Embryophyta</taxon>
        <taxon>Tracheophyta</taxon>
        <taxon>Spermatophyta</taxon>
        <taxon>Magnoliopsida</taxon>
        <taxon>eudicotyledons</taxon>
        <taxon>Gunneridae</taxon>
        <taxon>Pentapetalae</taxon>
        <taxon>rosids</taxon>
        <taxon>malvids</taxon>
        <taxon>Brassicales</taxon>
        <taxon>Brassicaceae</taxon>
        <taxon>Brassiceae</taxon>
        <taxon>Brassica</taxon>
    </lineage>
</organism>
<evidence type="ECO:0000313" key="1">
    <source>
        <dbReference type="EMBL" id="KAH0874470.1"/>
    </source>
</evidence>